<dbReference type="EMBL" id="SDMP01000007">
    <property type="protein sequence ID" value="RYR50544.1"/>
    <property type="molecule type" value="Genomic_DNA"/>
</dbReference>
<feature type="domain" description="Beta-ketoacyl-[acyl-carrier-protein] synthase III C-terminal" evidence="9">
    <location>
        <begin position="376"/>
        <end position="454"/>
    </location>
</feature>
<keyword evidence="7" id="KW-0812">Transmembrane</keyword>
<evidence type="ECO:0000259" key="8">
    <source>
        <dbReference type="Pfam" id="PF08392"/>
    </source>
</evidence>
<keyword evidence="3 6" id="KW-0808">Transferase</keyword>
<dbReference type="InterPro" id="IPR016039">
    <property type="entry name" value="Thiolase-like"/>
</dbReference>
<dbReference type="EC" id="2.3.1.-" evidence="6"/>
<dbReference type="GO" id="GO:0006633">
    <property type="term" value="P:fatty acid biosynthetic process"/>
    <property type="evidence" value="ECO:0007669"/>
    <property type="project" value="UniProtKB-UniPathway"/>
</dbReference>
<dbReference type="Gramene" id="arahy.Tifrunner.gnm2.ann2.Ah07g320200.1">
    <property type="protein sequence ID" value="arahy.Tifrunner.gnm2.ann2.Ah07g320200.1-CDS"/>
    <property type="gene ID" value="arahy.Tifrunner.gnm2.ann2.Ah07g320200"/>
</dbReference>
<dbReference type="PIRSF" id="PIRSF036417">
    <property type="entry name" value="3-ktacl-CoA_syn"/>
    <property type="match status" value="1"/>
</dbReference>
<proteinExistence type="inferred from homology"/>
<evidence type="ECO:0000256" key="7">
    <source>
        <dbReference type="SAM" id="Phobius"/>
    </source>
</evidence>
<keyword evidence="11" id="KW-1185">Reference proteome</keyword>
<dbReference type="InterPro" id="IPR013747">
    <property type="entry name" value="ACP_syn_III_C"/>
</dbReference>
<evidence type="ECO:0000256" key="4">
    <source>
        <dbReference type="ARBA" id="ARBA00023315"/>
    </source>
</evidence>
<organism evidence="10 11">
    <name type="scientific">Arachis hypogaea</name>
    <name type="common">Peanut</name>
    <dbReference type="NCBI Taxonomy" id="3818"/>
    <lineage>
        <taxon>Eukaryota</taxon>
        <taxon>Viridiplantae</taxon>
        <taxon>Streptophyta</taxon>
        <taxon>Embryophyta</taxon>
        <taxon>Tracheophyta</taxon>
        <taxon>Spermatophyta</taxon>
        <taxon>Magnoliopsida</taxon>
        <taxon>eudicotyledons</taxon>
        <taxon>Gunneridae</taxon>
        <taxon>Pentapetalae</taxon>
        <taxon>rosids</taxon>
        <taxon>fabids</taxon>
        <taxon>Fabales</taxon>
        <taxon>Fabaceae</taxon>
        <taxon>Papilionoideae</taxon>
        <taxon>50 kb inversion clade</taxon>
        <taxon>dalbergioids sensu lato</taxon>
        <taxon>Dalbergieae</taxon>
        <taxon>Pterocarpus clade</taxon>
        <taxon>Arachis</taxon>
    </lineage>
</organism>
<evidence type="ECO:0000256" key="6">
    <source>
        <dbReference type="PIRNR" id="PIRNR036417"/>
    </source>
</evidence>
<dbReference type="SUPFAM" id="SSF53901">
    <property type="entry name" value="Thiolase-like"/>
    <property type="match status" value="2"/>
</dbReference>
<dbReference type="AlphaFoldDB" id="A0A445CI03"/>
<comment type="similarity">
    <text evidence="2 6">Belongs to the thiolase-like superfamily. Chalcone/stilbene synthases family.</text>
</comment>
<gene>
    <name evidence="10" type="ORF">Ahy_A07g037171</name>
</gene>
<evidence type="ECO:0000259" key="9">
    <source>
        <dbReference type="Pfam" id="PF08541"/>
    </source>
</evidence>
<dbReference type="GO" id="GO:0009922">
    <property type="term" value="F:fatty acid elongase activity"/>
    <property type="evidence" value="ECO:0007669"/>
    <property type="project" value="UniProtKB-EC"/>
</dbReference>
<comment type="caution">
    <text evidence="10">The sequence shown here is derived from an EMBL/GenBank/DDBJ whole genome shotgun (WGS) entry which is preliminary data.</text>
</comment>
<comment type="catalytic activity">
    <reaction evidence="5">
        <text>a very-long-chain acyl-CoA + malonyl-CoA + H(+) = a very-long-chain 3-oxoacyl-CoA + CO2 + CoA</text>
        <dbReference type="Rhea" id="RHEA:32727"/>
        <dbReference type="ChEBI" id="CHEBI:15378"/>
        <dbReference type="ChEBI" id="CHEBI:16526"/>
        <dbReference type="ChEBI" id="CHEBI:57287"/>
        <dbReference type="ChEBI" id="CHEBI:57384"/>
        <dbReference type="ChEBI" id="CHEBI:90725"/>
        <dbReference type="ChEBI" id="CHEBI:90736"/>
        <dbReference type="EC" id="2.3.1.199"/>
    </reaction>
</comment>
<evidence type="ECO:0000256" key="3">
    <source>
        <dbReference type="ARBA" id="ARBA00022679"/>
    </source>
</evidence>
<dbReference type="InterPro" id="IPR012392">
    <property type="entry name" value="3-ktacl-CoA_syn"/>
</dbReference>
<dbReference type="STRING" id="3818.A0A445CI03"/>
<dbReference type="Proteomes" id="UP000289738">
    <property type="component" value="Chromosome A07"/>
</dbReference>
<evidence type="ECO:0000256" key="2">
    <source>
        <dbReference type="ARBA" id="ARBA00005531"/>
    </source>
</evidence>
<keyword evidence="4 6" id="KW-0012">Acyltransferase</keyword>
<dbReference type="CDD" id="cd00831">
    <property type="entry name" value="CHS_like"/>
    <property type="match status" value="1"/>
</dbReference>
<dbReference type="Gene3D" id="3.40.47.10">
    <property type="match status" value="1"/>
</dbReference>
<sequence>MMSFFLLSLLSILAISYYYNNFLITTIQHLLVHDFHLDESYAEFILVSLRCGMLASILATLYCYLMKPTRKKHVYLVDFACYKPHNPACMCTKEHFLKLIKSTGKFRDESLDFLRKILERSGIGEKTYIPECIMKFPKYISLDEAKGETESVMIGAIDELMLKTKVKKEEIGIIVTNCSLFNSIPSLSSMIVNHYKLSHNVLTYNLSGMGCSAGLISVDLARQLLQVRPNCYALVFSTENLSSKVYFGNNRSMLVSNCLFRVGGAAILLSNRSSDSHRSKYYLKHVVRTHNGSQDQYYNSILEKEDEDGVSIGIALSKNIMNSAGKTLKANISTLGKDVLPLIEQLKFLANLVARNFLKIRGIKAYTPNFMLAFEHFCIHTGGKAVQEEMQKVLKLSDWHMEPSRMTLYRYGNTSSSSVWYELAYCEAKGRVKKGHRIWQIAFGSGFKCNSAVWCALQTIDPVKEKNPWTDEIHEFPVSVTN</sequence>
<dbReference type="OrthoDB" id="1356170at2759"/>
<protein>
    <recommendedName>
        <fullName evidence="6">3-ketoacyl-CoA synthase</fullName>
        <ecNumber evidence="6">2.3.1.-</ecNumber>
    </recommendedName>
</protein>
<evidence type="ECO:0000313" key="10">
    <source>
        <dbReference type="EMBL" id="RYR50544.1"/>
    </source>
</evidence>
<feature type="domain" description="FAE" evidence="8">
    <location>
        <begin position="69"/>
        <end position="356"/>
    </location>
</feature>
<name>A0A445CI03_ARAHY</name>
<dbReference type="Pfam" id="PF08392">
    <property type="entry name" value="FAE1_CUT1_RppA"/>
    <property type="match status" value="1"/>
</dbReference>
<dbReference type="GO" id="GO:0016020">
    <property type="term" value="C:membrane"/>
    <property type="evidence" value="ECO:0007669"/>
    <property type="project" value="InterPro"/>
</dbReference>
<keyword evidence="7" id="KW-1133">Transmembrane helix</keyword>
<dbReference type="PANTHER" id="PTHR31561">
    <property type="entry name" value="3-KETOACYL-COA SYNTHASE"/>
    <property type="match status" value="1"/>
</dbReference>
<feature type="transmembrane region" description="Helical" evidence="7">
    <location>
        <begin position="40"/>
        <end position="65"/>
    </location>
</feature>
<comment type="pathway">
    <text evidence="1 6">Lipid metabolism; fatty acid biosynthesis.</text>
</comment>
<dbReference type="UniPathway" id="UPA00094"/>
<evidence type="ECO:0000256" key="5">
    <source>
        <dbReference type="ARBA" id="ARBA00047375"/>
    </source>
</evidence>
<evidence type="ECO:0000313" key="11">
    <source>
        <dbReference type="Proteomes" id="UP000289738"/>
    </source>
</evidence>
<evidence type="ECO:0000256" key="1">
    <source>
        <dbReference type="ARBA" id="ARBA00005194"/>
    </source>
</evidence>
<dbReference type="Pfam" id="PF08541">
    <property type="entry name" value="ACP_syn_III_C"/>
    <property type="match status" value="1"/>
</dbReference>
<accession>A0A445CI03</accession>
<keyword evidence="7" id="KW-0472">Membrane</keyword>
<dbReference type="SMR" id="A0A445CI03"/>
<dbReference type="InterPro" id="IPR013601">
    <property type="entry name" value="FAE1_typ3_polyketide_synth"/>
</dbReference>
<reference evidence="10 11" key="1">
    <citation type="submission" date="2019-01" db="EMBL/GenBank/DDBJ databases">
        <title>Sequencing of cultivated peanut Arachis hypogaea provides insights into genome evolution and oil improvement.</title>
        <authorList>
            <person name="Chen X."/>
        </authorList>
    </citation>
    <scope>NUCLEOTIDE SEQUENCE [LARGE SCALE GENOMIC DNA]</scope>
    <source>
        <strain evidence="11">cv. Fuhuasheng</strain>
        <tissue evidence="10">Leaves</tissue>
    </source>
</reference>